<dbReference type="PANTHER" id="PTHR14218">
    <property type="entry name" value="PROTEASE S8 TRIPEPTIDYL PEPTIDASE I CLN2"/>
    <property type="match status" value="1"/>
</dbReference>
<dbReference type="Pfam" id="PF00082">
    <property type="entry name" value="Peptidase_S8"/>
    <property type="match status" value="1"/>
</dbReference>
<evidence type="ECO:0000256" key="3">
    <source>
        <dbReference type="ARBA" id="ARBA00022825"/>
    </source>
</evidence>
<proteinExistence type="predicted"/>
<feature type="compositionally biased region" description="Polar residues" evidence="4">
    <location>
        <begin position="33"/>
        <end position="43"/>
    </location>
</feature>
<keyword evidence="3" id="KW-0720">Serine protease</keyword>
<comment type="caution">
    <text evidence="6">The sequence shown here is derived from an EMBL/GenBank/DDBJ whole genome shotgun (WGS) entry which is preliminary data.</text>
</comment>
<sequence>MYAQIFYQAALEGIGYYFSSGDSGDGSSDNDGTPTVQSPANSPLVTAVGGTALAVSKTNGRVFETGWSTGKALLTSEGWTPHAPGAYQYGGGGGTSRVFKQPGYQQGVVPAAIAQRYAKAGGRALPDVAALGDPNTGMLVGETQTFPDGTAKYSEYRIGGTSLASPLFAGVMAIADQVAGFSHGFANPALYQARRHLGRARHHARRPQGGRAGRLRQRRRRDRRHDHLAALARRPGSARRSAPARATTT</sequence>
<feature type="compositionally biased region" description="Low complexity" evidence="4">
    <location>
        <begin position="22"/>
        <end position="32"/>
    </location>
</feature>
<evidence type="ECO:0000313" key="6">
    <source>
        <dbReference type="EMBL" id="GMA87736.1"/>
    </source>
</evidence>
<name>A0ABQ6JJJ5_9ACTN</name>
<evidence type="ECO:0000256" key="1">
    <source>
        <dbReference type="ARBA" id="ARBA00022670"/>
    </source>
</evidence>
<dbReference type="PROSITE" id="PS00138">
    <property type="entry name" value="SUBTILASE_SER"/>
    <property type="match status" value="1"/>
</dbReference>
<dbReference type="SUPFAM" id="SSF52743">
    <property type="entry name" value="Subtilisin-like"/>
    <property type="match status" value="1"/>
</dbReference>
<dbReference type="Gene3D" id="3.40.50.200">
    <property type="entry name" value="Peptidase S8/S53 domain"/>
    <property type="match status" value="1"/>
</dbReference>
<dbReference type="InterPro" id="IPR000209">
    <property type="entry name" value="Peptidase_S8/S53_dom"/>
</dbReference>
<dbReference type="PROSITE" id="PS51695">
    <property type="entry name" value="SEDOLISIN"/>
    <property type="match status" value="1"/>
</dbReference>
<dbReference type="Proteomes" id="UP001157017">
    <property type="component" value="Unassembled WGS sequence"/>
</dbReference>
<dbReference type="EMBL" id="BSUZ01000001">
    <property type="protein sequence ID" value="GMA87736.1"/>
    <property type="molecule type" value="Genomic_DNA"/>
</dbReference>
<protein>
    <recommendedName>
        <fullName evidence="5">Peptidase S53 domain-containing protein</fullName>
    </recommendedName>
</protein>
<feature type="domain" description="Peptidase S53" evidence="5">
    <location>
        <begin position="1"/>
        <end position="249"/>
    </location>
</feature>
<feature type="compositionally biased region" description="Low complexity" evidence="4">
    <location>
        <begin position="229"/>
        <end position="249"/>
    </location>
</feature>
<reference evidence="7" key="1">
    <citation type="journal article" date="2019" name="Int. J. Syst. Evol. Microbiol.">
        <title>The Global Catalogue of Microorganisms (GCM) 10K type strain sequencing project: providing services to taxonomists for standard genome sequencing and annotation.</title>
        <authorList>
            <consortium name="The Broad Institute Genomics Platform"/>
            <consortium name="The Broad Institute Genome Sequencing Center for Infectious Disease"/>
            <person name="Wu L."/>
            <person name="Ma J."/>
        </authorList>
    </citation>
    <scope>NUCLEOTIDE SEQUENCE [LARGE SCALE GENOMIC DNA]</scope>
    <source>
        <strain evidence="7">NBRC 108730</strain>
    </source>
</reference>
<evidence type="ECO:0000256" key="4">
    <source>
        <dbReference type="SAM" id="MobiDB-lite"/>
    </source>
</evidence>
<dbReference type="InterPro" id="IPR023828">
    <property type="entry name" value="Peptidase_S8_Ser-AS"/>
</dbReference>
<evidence type="ECO:0000256" key="2">
    <source>
        <dbReference type="ARBA" id="ARBA00022801"/>
    </source>
</evidence>
<evidence type="ECO:0000259" key="5">
    <source>
        <dbReference type="PROSITE" id="PS51695"/>
    </source>
</evidence>
<dbReference type="PANTHER" id="PTHR14218:SF15">
    <property type="entry name" value="TRIPEPTIDYL-PEPTIDASE 1"/>
    <property type="match status" value="1"/>
</dbReference>
<feature type="compositionally biased region" description="Basic residues" evidence="4">
    <location>
        <begin position="197"/>
        <end position="226"/>
    </location>
</feature>
<dbReference type="InterPro" id="IPR030400">
    <property type="entry name" value="Sedolisin_dom"/>
</dbReference>
<accession>A0ABQ6JJJ5</accession>
<keyword evidence="1" id="KW-0645">Protease</keyword>
<keyword evidence="2" id="KW-0378">Hydrolase</keyword>
<feature type="region of interest" description="Disordered" evidence="4">
    <location>
        <begin position="22"/>
        <end position="43"/>
    </location>
</feature>
<evidence type="ECO:0000313" key="7">
    <source>
        <dbReference type="Proteomes" id="UP001157017"/>
    </source>
</evidence>
<keyword evidence="7" id="KW-1185">Reference proteome</keyword>
<organism evidence="6 7">
    <name type="scientific">Angustibacter aerolatus</name>
    <dbReference type="NCBI Taxonomy" id="1162965"/>
    <lineage>
        <taxon>Bacteria</taxon>
        <taxon>Bacillati</taxon>
        <taxon>Actinomycetota</taxon>
        <taxon>Actinomycetes</taxon>
        <taxon>Kineosporiales</taxon>
        <taxon>Kineosporiaceae</taxon>
    </lineage>
</organism>
<dbReference type="InterPro" id="IPR050819">
    <property type="entry name" value="Tripeptidyl-peptidase_I"/>
</dbReference>
<feature type="region of interest" description="Disordered" evidence="4">
    <location>
        <begin position="197"/>
        <end position="249"/>
    </location>
</feature>
<gene>
    <name evidence="6" type="ORF">GCM10025868_29860</name>
</gene>
<dbReference type="InterPro" id="IPR036852">
    <property type="entry name" value="Peptidase_S8/S53_dom_sf"/>
</dbReference>